<dbReference type="AlphaFoldDB" id="A0A0C2XD18"/>
<reference evidence="2 3" key="1">
    <citation type="submission" date="2014-04" db="EMBL/GenBank/DDBJ databases">
        <authorList>
            <consortium name="DOE Joint Genome Institute"/>
            <person name="Kuo A."/>
            <person name="Zuccaro A."/>
            <person name="Kohler A."/>
            <person name="Nagy L.G."/>
            <person name="Floudas D."/>
            <person name="Copeland A."/>
            <person name="Barry K.W."/>
            <person name="Cichocki N."/>
            <person name="Veneault-Fourrey C."/>
            <person name="LaButti K."/>
            <person name="Lindquist E.A."/>
            <person name="Lipzen A."/>
            <person name="Lundell T."/>
            <person name="Morin E."/>
            <person name="Murat C."/>
            <person name="Sun H."/>
            <person name="Tunlid A."/>
            <person name="Henrissat B."/>
            <person name="Grigoriev I.V."/>
            <person name="Hibbett D.S."/>
            <person name="Martin F."/>
            <person name="Nordberg H.P."/>
            <person name="Cantor M.N."/>
            <person name="Hua S.X."/>
        </authorList>
    </citation>
    <scope>NUCLEOTIDE SEQUENCE [LARGE SCALE GENOMIC DNA]</scope>
    <source>
        <strain evidence="2 3">MAFF 305830</strain>
    </source>
</reference>
<evidence type="ECO:0008006" key="4">
    <source>
        <dbReference type="Google" id="ProtNLM"/>
    </source>
</evidence>
<feature type="compositionally biased region" description="Basic and acidic residues" evidence="1">
    <location>
        <begin position="503"/>
        <end position="514"/>
    </location>
</feature>
<evidence type="ECO:0000256" key="1">
    <source>
        <dbReference type="SAM" id="MobiDB-lite"/>
    </source>
</evidence>
<keyword evidence="3" id="KW-1185">Reference proteome</keyword>
<feature type="region of interest" description="Disordered" evidence="1">
    <location>
        <begin position="363"/>
        <end position="650"/>
    </location>
</feature>
<feature type="compositionally biased region" description="Acidic residues" evidence="1">
    <location>
        <begin position="302"/>
        <end position="319"/>
    </location>
</feature>
<feature type="region of interest" description="Disordered" evidence="1">
    <location>
        <begin position="290"/>
        <end position="345"/>
    </location>
</feature>
<feature type="compositionally biased region" description="Basic and acidic residues" evidence="1">
    <location>
        <begin position="403"/>
        <end position="415"/>
    </location>
</feature>
<feature type="region of interest" description="Disordered" evidence="1">
    <location>
        <begin position="185"/>
        <end position="221"/>
    </location>
</feature>
<dbReference type="HOGENOM" id="CLU_410585_0_0_1"/>
<dbReference type="EMBL" id="KN824302">
    <property type="protein sequence ID" value="KIM26992.1"/>
    <property type="molecule type" value="Genomic_DNA"/>
</dbReference>
<dbReference type="OrthoDB" id="3144405at2759"/>
<reference evidence="3" key="2">
    <citation type="submission" date="2015-01" db="EMBL/GenBank/DDBJ databases">
        <title>Evolutionary Origins and Diversification of the Mycorrhizal Mutualists.</title>
        <authorList>
            <consortium name="DOE Joint Genome Institute"/>
            <consortium name="Mycorrhizal Genomics Consortium"/>
            <person name="Kohler A."/>
            <person name="Kuo A."/>
            <person name="Nagy L.G."/>
            <person name="Floudas D."/>
            <person name="Copeland A."/>
            <person name="Barry K.W."/>
            <person name="Cichocki N."/>
            <person name="Veneault-Fourrey C."/>
            <person name="LaButti K."/>
            <person name="Lindquist E.A."/>
            <person name="Lipzen A."/>
            <person name="Lundell T."/>
            <person name="Morin E."/>
            <person name="Murat C."/>
            <person name="Riley R."/>
            <person name="Ohm R."/>
            <person name="Sun H."/>
            <person name="Tunlid A."/>
            <person name="Henrissat B."/>
            <person name="Grigoriev I.V."/>
            <person name="Hibbett D.S."/>
            <person name="Martin F."/>
        </authorList>
    </citation>
    <scope>NUCLEOTIDE SEQUENCE [LARGE SCALE GENOMIC DNA]</scope>
    <source>
        <strain evidence="3">MAFF 305830</strain>
    </source>
</reference>
<protein>
    <recommendedName>
        <fullName evidence="4">Telomere replication protein EST3</fullName>
    </recommendedName>
</protein>
<feature type="compositionally biased region" description="Polar residues" evidence="1">
    <location>
        <begin position="600"/>
        <end position="612"/>
    </location>
</feature>
<organism evidence="2 3">
    <name type="scientific">Serendipita vermifera MAFF 305830</name>
    <dbReference type="NCBI Taxonomy" id="933852"/>
    <lineage>
        <taxon>Eukaryota</taxon>
        <taxon>Fungi</taxon>
        <taxon>Dikarya</taxon>
        <taxon>Basidiomycota</taxon>
        <taxon>Agaricomycotina</taxon>
        <taxon>Agaricomycetes</taxon>
        <taxon>Sebacinales</taxon>
        <taxon>Serendipitaceae</taxon>
        <taxon>Serendipita</taxon>
    </lineage>
</organism>
<dbReference type="Proteomes" id="UP000054097">
    <property type="component" value="Unassembled WGS sequence"/>
</dbReference>
<feature type="compositionally biased region" description="Polar residues" evidence="1">
    <location>
        <begin position="418"/>
        <end position="434"/>
    </location>
</feature>
<proteinExistence type="predicted"/>
<evidence type="ECO:0000313" key="3">
    <source>
        <dbReference type="Proteomes" id="UP000054097"/>
    </source>
</evidence>
<gene>
    <name evidence="2" type="ORF">M408DRAFT_330347</name>
</gene>
<feature type="compositionally biased region" description="Basic and acidic residues" evidence="1">
    <location>
        <begin position="575"/>
        <end position="585"/>
    </location>
</feature>
<accession>A0A0C2XD18</accession>
<name>A0A0C2XD18_SERVB</name>
<evidence type="ECO:0000313" key="2">
    <source>
        <dbReference type="EMBL" id="KIM26992.1"/>
    </source>
</evidence>
<sequence length="669" mass="73448">MTNSVQPWILKELKLYGERNGGSMGHLLPQVDKGRQCQLVKWITPKVEQQKGSALWAYVGDEECLIPAKFDREAVKRWDAIPGQAKFAEQLGNKCMLTQVKLLFTKVPLDDGQVGLSADDRLVFQVSDMRTHRGRGRGVDPPKEVGKQRTFTVPEKDKIVGRWIEGLRTGNGFILQAEKERARGGEDLDYRYTPPSTPLRRPKQGTEANKQGSGSAEWDMPAEAKELFERYKGKGVPSPQSDVFSDESDYEGDQILRRMSNHDPNFEHESAPNSPAATIIFSGWYSSPVKAPASDARAGTEEGSEEEDELQESDVEGDGTSDSVAPDDIPYAQPHRERGPPRSFIFASILSQKDLPISQAFTPLPGVRAFPFGRKSAGPATGQPLSWPATLDGQTQNASGSASHEKGKEKEKESQESTISTIAPNSSNEISCSQAFPPAQRSFVAARADDSRDSDSEQSQDSYSRRALDVQSQLSALGDDSSEDGLPLSAREDAMEPEVPEANLEREVESHRAEEEEPPRSPPRLLHQPSTVPNGPTHHPLERGNLAPLPISSHAEETLGVKRARPAAEQSMDGPIKRPKVDGDPILKPGPVSLKPNPIPQGSVQTSETSRPSVIGGGKDLTRSRALQVPHSSRVEATKSKKRTKLSDLILSTERRSDKYRNTIKPYDQ</sequence>